<proteinExistence type="predicted"/>
<sequence length="54" mass="6241">MSTIKKVCPKPRVKPRTSISRRNDGPLLMQRLGAYKISDNQWKSTYSWPKSTFG</sequence>
<name>A0A5N5FV98_9ROSA</name>
<evidence type="ECO:0000313" key="3">
    <source>
        <dbReference type="Proteomes" id="UP000327157"/>
    </source>
</evidence>
<reference evidence="2 3" key="1">
    <citation type="submission" date="2019-09" db="EMBL/GenBank/DDBJ databases">
        <authorList>
            <person name="Ou C."/>
        </authorList>
    </citation>
    <scope>NUCLEOTIDE SEQUENCE [LARGE SCALE GENOMIC DNA]</scope>
    <source>
        <strain evidence="2">S2</strain>
        <tissue evidence="2">Leaf</tissue>
    </source>
</reference>
<accession>A0A5N5FV98</accession>
<reference evidence="2 3" key="3">
    <citation type="submission" date="2019-11" db="EMBL/GenBank/DDBJ databases">
        <title>A de novo genome assembly of a pear dwarfing rootstock.</title>
        <authorList>
            <person name="Wang F."/>
            <person name="Wang J."/>
            <person name="Li S."/>
            <person name="Zhang Y."/>
            <person name="Fang M."/>
            <person name="Ma L."/>
            <person name="Zhao Y."/>
            <person name="Jiang S."/>
        </authorList>
    </citation>
    <scope>NUCLEOTIDE SEQUENCE [LARGE SCALE GENOMIC DNA]</scope>
    <source>
        <strain evidence="2">S2</strain>
        <tissue evidence="2">Leaf</tissue>
    </source>
</reference>
<dbReference type="Proteomes" id="UP000327157">
    <property type="component" value="Chromosome 11"/>
</dbReference>
<evidence type="ECO:0000313" key="2">
    <source>
        <dbReference type="EMBL" id="KAB2606817.1"/>
    </source>
</evidence>
<protein>
    <submittedName>
        <fullName evidence="2">S2-RNase</fullName>
    </submittedName>
</protein>
<reference evidence="3" key="2">
    <citation type="submission" date="2019-10" db="EMBL/GenBank/DDBJ databases">
        <title>A de novo genome assembly of a pear dwarfing rootstock.</title>
        <authorList>
            <person name="Wang F."/>
            <person name="Wang J."/>
            <person name="Li S."/>
            <person name="Zhang Y."/>
            <person name="Fang M."/>
            <person name="Ma L."/>
            <person name="Zhao Y."/>
            <person name="Jiang S."/>
        </authorList>
    </citation>
    <scope>NUCLEOTIDE SEQUENCE [LARGE SCALE GENOMIC DNA]</scope>
</reference>
<evidence type="ECO:0000256" key="1">
    <source>
        <dbReference type="SAM" id="MobiDB-lite"/>
    </source>
</evidence>
<keyword evidence="3" id="KW-1185">Reference proteome</keyword>
<organism evidence="2 3">
    <name type="scientific">Pyrus ussuriensis x Pyrus communis</name>
    <dbReference type="NCBI Taxonomy" id="2448454"/>
    <lineage>
        <taxon>Eukaryota</taxon>
        <taxon>Viridiplantae</taxon>
        <taxon>Streptophyta</taxon>
        <taxon>Embryophyta</taxon>
        <taxon>Tracheophyta</taxon>
        <taxon>Spermatophyta</taxon>
        <taxon>Magnoliopsida</taxon>
        <taxon>eudicotyledons</taxon>
        <taxon>Gunneridae</taxon>
        <taxon>Pentapetalae</taxon>
        <taxon>rosids</taxon>
        <taxon>fabids</taxon>
        <taxon>Rosales</taxon>
        <taxon>Rosaceae</taxon>
        <taxon>Amygdaloideae</taxon>
        <taxon>Maleae</taxon>
        <taxon>Pyrus</taxon>
    </lineage>
</organism>
<gene>
    <name evidence="2" type="ORF">D8674_006534</name>
</gene>
<dbReference type="AlphaFoldDB" id="A0A5N5FV98"/>
<dbReference type="EMBL" id="SMOL01000559">
    <property type="protein sequence ID" value="KAB2606817.1"/>
    <property type="molecule type" value="Genomic_DNA"/>
</dbReference>
<comment type="caution">
    <text evidence="2">The sequence shown here is derived from an EMBL/GenBank/DDBJ whole genome shotgun (WGS) entry which is preliminary data.</text>
</comment>
<feature type="region of interest" description="Disordered" evidence="1">
    <location>
        <begin position="1"/>
        <end position="25"/>
    </location>
</feature>